<proteinExistence type="predicted"/>
<dbReference type="Proteomes" id="UP000698028">
    <property type="component" value="Unassembled WGS sequence"/>
</dbReference>
<organism evidence="1 2">
    <name type="scientific">Sphingomicrobium clamense</name>
    <dbReference type="NCBI Taxonomy" id="2851013"/>
    <lineage>
        <taxon>Bacteria</taxon>
        <taxon>Pseudomonadati</taxon>
        <taxon>Pseudomonadota</taxon>
        <taxon>Alphaproteobacteria</taxon>
        <taxon>Sphingomonadales</taxon>
        <taxon>Sphingomonadaceae</taxon>
        <taxon>Sphingomicrobium</taxon>
    </lineage>
</organism>
<accession>A0ABS6V4J6</accession>
<protein>
    <recommendedName>
        <fullName evidence="3">DUF4402 domain-containing protein</fullName>
    </recommendedName>
</protein>
<dbReference type="EMBL" id="JAHVAH010000001">
    <property type="protein sequence ID" value="MBW0144008.1"/>
    <property type="molecule type" value="Genomic_DNA"/>
</dbReference>
<evidence type="ECO:0000313" key="2">
    <source>
        <dbReference type="Proteomes" id="UP000698028"/>
    </source>
</evidence>
<dbReference type="RefSeq" id="WP_218632043.1">
    <property type="nucleotide sequence ID" value="NZ_JAHVAH010000001.1"/>
</dbReference>
<comment type="caution">
    <text evidence="1">The sequence shown here is derived from an EMBL/GenBank/DDBJ whole genome shotgun (WGS) entry which is preliminary data.</text>
</comment>
<reference evidence="1 2" key="1">
    <citation type="submission" date="2021-07" db="EMBL/GenBank/DDBJ databases">
        <title>The draft genome sequence of Sphingomicrobium sp. B8.</title>
        <authorList>
            <person name="Mu L."/>
        </authorList>
    </citation>
    <scope>NUCLEOTIDE SEQUENCE [LARGE SCALE GENOMIC DNA]</scope>
    <source>
        <strain evidence="1 2">B8</strain>
    </source>
</reference>
<evidence type="ECO:0008006" key="3">
    <source>
        <dbReference type="Google" id="ProtNLM"/>
    </source>
</evidence>
<sequence length="102" mass="11041">MPIGSLTSRAHFVTDRPGLSFVYIRYDPTVTMTPVDGVGDPIVVNLEFAMTNRIFGWNSGAGQYALVAGPEQNYYIGGSFALPATQVDGAYEGTFEFIVDNP</sequence>
<evidence type="ECO:0000313" key="1">
    <source>
        <dbReference type="EMBL" id="MBW0144008.1"/>
    </source>
</evidence>
<name>A0ABS6V4J6_9SPHN</name>
<gene>
    <name evidence="1" type="ORF">KTQ36_01700</name>
</gene>
<keyword evidence="2" id="KW-1185">Reference proteome</keyword>